<name>A0A4U9TTN9_SERFO</name>
<keyword evidence="1" id="KW-0808">Transferase</keyword>
<sequence length="134" mass="15117">MRNQHTYSLPKCSRFWQHIRLMWIWLTTSENCIALALNSTGSTSGEDHTLTTALLTALSSHCRVEIETGLALVTVIGNQLHRGAGVCRDTFVDLDEYCRAHDFPMAHPMIIFASCCQATLLMVRLLRYTVGLFE</sequence>
<evidence type="ECO:0000313" key="1">
    <source>
        <dbReference type="EMBL" id="VTR23746.1"/>
    </source>
</evidence>
<organism evidence="1">
    <name type="scientific">Serratia fonticola</name>
    <dbReference type="NCBI Taxonomy" id="47917"/>
    <lineage>
        <taxon>Bacteria</taxon>
        <taxon>Pseudomonadati</taxon>
        <taxon>Pseudomonadota</taxon>
        <taxon>Gammaproteobacteria</taxon>
        <taxon>Enterobacterales</taxon>
        <taxon>Yersiniaceae</taxon>
        <taxon>Serratia</taxon>
    </lineage>
</organism>
<dbReference type="AlphaFoldDB" id="A0A4U9TTN9"/>
<dbReference type="EMBL" id="CABEEZ010000033">
    <property type="protein sequence ID" value="VTR23746.1"/>
    <property type="molecule type" value="Genomic_DNA"/>
</dbReference>
<reference evidence="1" key="1">
    <citation type="submission" date="2019-05" db="EMBL/GenBank/DDBJ databases">
        <authorList>
            <consortium name="Pathogen Informatics"/>
        </authorList>
    </citation>
    <scope>NUCLEOTIDE SEQUENCE [LARGE SCALE GENOMIC DNA]</scope>
    <source>
        <strain evidence="1">NCTC12965</strain>
    </source>
</reference>
<keyword evidence="1" id="KW-0418">Kinase</keyword>
<dbReference type="EC" id="2.7.2.4" evidence="1"/>
<protein>
    <submittedName>
        <fullName evidence="1">Lysine-sensitive aspartokinase 3</fullName>
        <ecNumber evidence="1">2.7.2.4</ecNumber>
    </submittedName>
</protein>
<dbReference type="GO" id="GO:0004072">
    <property type="term" value="F:aspartate kinase activity"/>
    <property type="evidence" value="ECO:0007669"/>
    <property type="project" value="UniProtKB-EC"/>
</dbReference>
<dbReference type="Gene3D" id="3.30.70.260">
    <property type="match status" value="2"/>
</dbReference>
<gene>
    <name evidence="1" type="primary">lysC_2</name>
    <name evidence="1" type="ORF">NCTC12965_01849</name>
</gene>
<accession>A0A4U9TTN9</accession>
<proteinExistence type="predicted"/>